<evidence type="ECO:0000256" key="2">
    <source>
        <dbReference type="ARBA" id="ARBA00012247"/>
    </source>
</evidence>
<reference evidence="9 10" key="1">
    <citation type="submission" date="2019-09" db="EMBL/GenBank/DDBJ databases">
        <title>A chromosome-level genome assembly of the Chinese tupelo Nyssa sinensis.</title>
        <authorList>
            <person name="Yang X."/>
            <person name="Kang M."/>
            <person name="Yang Y."/>
            <person name="Xiong H."/>
            <person name="Wang M."/>
            <person name="Zhang Z."/>
            <person name="Wang Z."/>
            <person name="Wu H."/>
            <person name="Ma T."/>
            <person name="Liu J."/>
            <person name="Xi Z."/>
        </authorList>
    </citation>
    <scope>NUCLEOTIDE SEQUENCE [LARGE SCALE GENOMIC DNA]</scope>
    <source>
        <strain evidence="9">J267</strain>
        <tissue evidence="9">Leaf</tissue>
    </source>
</reference>
<dbReference type="PANTHER" id="PTHR43620">
    <property type="entry name" value="GLYCEROPHOSPHORYL DIESTER PHOSPHODIESTERASE"/>
    <property type="match status" value="1"/>
</dbReference>
<dbReference type="GO" id="GO:0008889">
    <property type="term" value="F:glycerophosphodiester phosphodiesterase activity"/>
    <property type="evidence" value="ECO:0007669"/>
    <property type="project" value="UniProtKB-EC"/>
</dbReference>
<evidence type="ECO:0000259" key="8">
    <source>
        <dbReference type="PROSITE" id="PS51704"/>
    </source>
</evidence>
<dbReference type="CDD" id="cd08603">
    <property type="entry name" value="GDPD_SHV3_repeat_1"/>
    <property type="match status" value="1"/>
</dbReference>
<dbReference type="SUPFAM" id="SSF51695">
    <property type="entry name" value="PLC-like phosphodiesterases"/>
    <property type="match status" value="2"/>
</dbReference>
<evidence type="ECO:0000313" key="10">
    <source>
        <dbReference type="Proteomes" id="UP000325577"/>
    </source>
</evidence>
<sequence>MCKFHLLSYLLLLYSAALVAAQGSKNRTSLWQTLNGNAPLVIARGGFSGLFPDSSSAAYYLALMTSLPNVILWCDVQLTKDRAGICVPDIRLENASDIASVFKNRDKTYSVNGVPMHGWFSVDFTLNELENVPLIQGIYSRTSRFDGNLFQILTVQDVARQFSPPALWLNIQHDEFFSQHKLSMRSFVLSAFRSVIINYVSSPEVNFLRSILSRTPRTTKLIFRFLEKDTIEPSTNQTYGSLLNNLTFVKTFASGILVHKSYIWPVDPTLYLQPHTSVVLDAHREGLEVFAGDFSNDVLSAYDYSYNPVTEYLSFIDNGNFSVDGLLSDFPISPSAAIDCFSHISKNSSGRATPLVISYGGASGDYPGCTDLAYKQAISDGVDVLDCPVQMTKDGIPICLGSCNLIDNTNVAETSFSSLSRNIPELRPGNGIFTFSLTWSQIQSLTPAISNPYTEYRLYRNPKNRRVGKLMTLSEFLTLTKNNYFCFWCLDQHRECGLPSRKTAITCD</sequence>
<comment type="catalytic activity">
    <reaction evidence="6">
        <text>a sn-glycero-3-phosphodiester + H2O = an alcohol + sn-glycerol 3-phosphate + H(+)</text>
        <dbReference type="Rhea" id="RHEA:12969"/>
        <dbReference type="ChEBI" id="CHEBI:15377"/>
        <dbReference type="ChEBI" id="CHEBI:15378"/>
        <dbReference type="ChEBI" id="CHEBI:30879"/>
        <dbReference type="ChEBI" id="CHEBI:57597"/>
        <dbReference type="ChEBI" id="CHEBI:83408"/>
        <dbReference type="EC" id="3.1.4.46"/>
    </reaction>
</comment>
<dbReference type="AlphaFoldDB" id="A0A5J5AC37"/>
<keyword evidence="5" id="KW-0378">Hydrolase</keyword>
<dbReference type="Gene3D" id="3.20.20.190">
    <property type="entry name" value="Phosphatidylinositol (PI) phosphodiesterase"/>
    <property type="match status" value="2"/>
</dbReference>
<feature type="domain" description="GP-PDE" evidence="8">
    <location>
        <begin position="39"/>
        <end position="338"/>
    </location>
</feature>
<evidence type="ECO:0000313" key="9">
    <source>
        <dbReference type="EMBL" id="KAA8527027.1"/>
    </source>
</evidence>
<keyword evidence="4" id="KW-0319">Glycerol metabolism</keyword>
<evidence type="ECO:0000256" key="3">
    <source>
        <dbReference type="ARBA" id="ARBA00022729"/>
    </source>
</evidence>
<evidence type="ECO:0000256" key="7">
    <source>
        <dbReference type="SAM" id="SignalP"/>
    </source>
</evidence>
<dbReference type="Pfam" id="PF03009">
    <property type="entry name" value="GDPD"/>
    <property type="match status" value="1"/>
</dbReference>
<keyword evidence="10" id="KW-1185">Reference proteome</keyword>
<dbReference type="PROSITE" id="PS51704">
    <property type="entry name" value="GP_PDE"/>
    <property type="match status" value="2"/>
</dbReference>
<protein>
    <recommendedName>
        <fullName evidence="2">glycerophosphodiester phosphodiesterase</fullName>
        <ecNumber evidence="2">3.1.4.46</ecNumber>
    </recommendedName>
</protein>
<evidence type="ECO:0000256" key="1">
    <source>
        <dbReference type="ARBA" id="ARBA00007277"/>
    </source>
</evidence>
<feature type="signal peptide" evidence="7">
    <location>
        <begin position="1"/>
        <end position="21"/>
    </location>
</feature>
<evidence type="ECO:0000256" key="5">
    <source>
        <dbReference type="ARBA" id="ARBA00022801"/>
    </source>
</evidence>
<feature type="domain" description="GP-PDE" evidence="8">
    <location>
        <begin position="354"/>
        <end position="508"/>
    </location>
</feature>
<dbReference type="EMBL" id="CM018046">
    <property type="protein sequence ID" value="KAA8527027.1"/>
    <property type="molecule type" value="Genomic_DNA"/>
</dbReference>
<feature type="chain" id="PRO_5023902298" description="glycerophosphodiester phosphodiesterase" evidence="7">
    <location>
        <begin position="22"/>
        <end position="508"/>
    </location>
</feature>
<gene>
    <name evidence="9" type="ORF">F0562_008744</name>
</gene>
<name>A0A5J5AC37_9ASTE</name>
<organism evidence="9 10">
    <name type="scientific">Nyssa sinensis</name>
    <dbReference type="NCBI Taxonomy" id="561372"/>
    <lineage>
        <taxon>Eukaryota</taxon>
        <taxon>Viridiplantae</taxon>
        <taxon>Streptophyta</taxon>
        <taxon>Embryophyta</taxon>
        <taxon>Tracheophyta</taxon>
        <taxon>Spermatophyta</taxon>
        <taxon>Magnoliopsida</taxon>
        <taxon>eudicotyledons</taxon>
        <taxon>Gunneridae</taxon>
        <taxon>Pentapetalae</taxon>
        <taxon>asterids</taxon>
        <taxon>Cornales</taxon>
        <taxon>Nyssaceae</taxon>
        <taxon>Nyssa</taxon>
    </lineage>
</organism>
<evidence type="ECO:0000256" key="4">
    <source>
        <dbReference type="ARBA" id="ARBA00022798"/>
    </source>
</evidence>
<dbReference type="GO" id="GO:0006629">
    <property type="term" value="P:lipid metabolic process"/>
    <property type="evidence" value="ECO:0007669"/>
    <property type="project" value="InterPro"/>
</dbReference>
<proteinExistence type="inferred from homology"/>
<accession>A0A5J5AC37</accession>
<dbReference type="EC" id="3.1.4.46" evidence="2"/>
<keyword evidence="3 7" id="KW-0732">Signal</keyword>
<dbReference type="PANTHER" id="PTHR43620:SF7">
    <property type="entry name" value="GLYCEROPHOSPHODIESTER PHOSPHODIESTERASE GDPD5-RELATED"/>
    <property type="match status" value="1"/>
</dbReference>
<dbReference type="OrthoDB" id="1058301at2759"/>
<dbReference type="GO" id="GO:0006071">
    <property type="term" value="P:glycerol metabolic process"/>
    <property type="evidence" value="ECO:0007669"/>
    <property type="project" value="UniProtKB-KW"/>
</dbReference>
<comment type="similarity">
    <text evidence="1">Belongs to the glycerophosphoryl diester phosphodiesterase family.</text>
</comment>
<dbReference type="Proteomes" id="UP000325577">
    <property type="component" value="Linkage Group LG3"/>
</dbReference>
<evidence type="ECO:0000256" key="6">
    <source>
        <dbReference type="ARBA" id="ARBA00047512"/>
    </source>
</evidence>
<dbReference type="InterPro" id="IPR030395">
    <property type="entry name" value="GP_PDE_dom"/>
</dbReference>
<dbReference type="FunFam" id="3.20.20.190:FF:000013">
    <property type="entry name" value="Glycerophosphodiester phosphodiesterase GDPDL3"/>
    <property type="match status" value="1"/>
</dbReference>
<dbReference type="InterPro" id="IPR017946">
    <property type="entry name" value="PLC-like_Pdiesterase_TIM-brl"/>
</dbReference>